<dbReference type="SUPFAM" id="SSF58104">
    <property type="entry name" value="Methyl-accepting chemotaxis protein (MCP) signaling domain"/>
    <property type="match status" value="1"/>
</dbReference>
<dbReference type="InterPro" id="IPR013655">
    <property type="entry name" value="PAS_fold_3"/>
</dbReference>
<evidence type="ECO:0000259" key="3">
    <source>
        <dbReference type="PROSITE" id="PS50112"/>
    </source>
</evidence>
<proteinExistence type="predicted"/>
<dbReference type="InterPro" id="IPR000014">
    <property type="entry name" value="PAS"/>
</dbReference>
<feature type="domain" description="PAC" evidence="4">
    <location>
        <begin position="204"/>
        <end position="256"/>
    </location>
</feature>
<dbReference type="Gene3D" id="3.30.450.20">
    <property type="entry name" value="PAS domain"/>
    <property type="match status" value="2"/>
</dbReference>
<comment type="caution">
    <text evidence="5">The sequence shown here is derived from an EMBL/GenBank/DDBJ whole genome shotgun (WGS) entry which is preliminary data.</text>
</comment>
<dbReference type="InterPro" id="IPR004089">
    <property type="entry name" value="MCPsignal_dom"/>
</dbReference>
<evidence type="ECO:0000313" key="6">
    <source>
        <dbReference type="Proteomes" id="UP001055102"/>
    </source>
</evidence>
<evidence type="ECO:0000259" key="2">
    <source>
        <dbReference type="PROSITE" id="PS50111"/>
    </source>
</evidence>
<dbReference type="InterPro" id="IPR050903">
    <property type="entry name" value="Bact_Chemotaxis_MeTrfase"/>
</dbReference>
<dbReference type="PROSITE" id="PS50112">
    <property type="entry name" value="PAS"/>
    <property type="match status" value="1"/>
</dbReference>
<dbReference type="SMART" id="SM00091">
    <property type="entry name" value="PAS"/>
    <property type="match status" value="2"/>
</dbReference>
<evidence type="ECO:0000256" key="1">
    <source>
        <dbReference type="PROSITE-ProRule" id="PRU00284"/>
    </source>
</evidence>
<keyword evidence="1" id="KW-0807">Transducer</keyword>
<evidence type="ECO:0000259" key="4">
    <source>
        <dbReference type="PROSITE" id="PS50113"/>
    </source>
</evidence>
<dbReference type="InterPro" id="IPR000700">
    <property type="entry name" value="PAS-assoc_C"/>
</dbReference>
<dbReference type="InterPro" id="IPR001610">
    <property type="entry name" value="PAC"/>
</dbReference>
<accession>A0ABQ4T0V1</accession>
<sequence length="491" mass="52418">MFASTKQIEAAAKLAALDRVQGIIEFDLAGNVLSANANFLSVIGYTLPEIAGRHHGMFVDPAERESEAYRAFWERLRAGRSEAAQFRRIAKGGREVWIQASYNPILGRDGRPFKVVKFATDITRQKAEDADRAGQLAAIRKAQAVIEFDLEGIILDANANFLSAVGYALPEIAGRHHGMFVDEGERRSPEYAAFWASLKQGTYQAAQYRRLGKGGREVWIQASYNPILDAAGRPYKVVKFATDITDQVKLLENLRHLIGHNFGEIDQAIDHSTREAQSAARSADSTAGNVQMMAAASEELAASVVEIAQSMARSQTASDAVTDEVHAADGFAERLSGAARSMSGIVGLIQSIAAQINLLALNATIEAARSGEAGRGFAVVAQEVKHLAAQAAAATDQINGEINGMQSISDEVVRVLGSIRESVGLMRDQVVNTAAAVEEQTLVTRDLSVNMQEAAGAVSAIAGNVSAISSSVVQVSNAVATTRQAAQVLAR</sequence>
<dbReference type="EMBL" id="BPQR01000077">
    <property type="protein sequence ID" value="GJE08383.1"/>
    <property type="molecule type" value="Genomic_DNA"/>
</dbReference>
<gene>
    <name evidence="5" type="primary">bdlA_2</name>
    <name evidence="5" type="ORF">AOPFMNJM_3720</name>
</gene>
<dbReference type="Pfam" id="PF08447">
    <property type="entry name" value="PAS_3"/>
    <property type="match status" value="2"/>
</dbReference>
<dbReference type="CDD" id="cd00130">
    <property type="entry name" value="PAS"/>
    <property type="match status" value="2"/>
</dbReference>
<feature type="domain" description="Methyl-accepting transducer" evidence="2">
    <location>
        <begin position="264"/>
        <end position="476"/>
    </location>
</feature>
<dbReference type="PANTHER" id="PTHR24422:SF10">
    <property type="entry name" value="CHEMOTAXIS PROTEIN METHYLTRANSFERASE 2"/>
    <property type="match status" value="1"/>
</dbReference>
<dbReference type="SMART" id="SM00283">
    <property type="entry name" value="MA"/>
    <property type="match status" value="1"/>
</dbReference>
<reference evidence="5" key="2">
    <citation type="submission" date="2021-08" db="EMBL/GenBank/DDBJ databases">
        <authorList>
            <person name="Tani A."/>
            <person name="Ola A."/>
            <person name="Ogura Y."/>
            <person name="Katsura K."/>
            <person name="Hayashi T."/>
        </authorList>
    </citation>
    <scope>NUCLEOTIDE SEQUENCE</scope>
    <source>
        <strain evidence="5">LMG 23639</strain>
    </source>
</reference>
<dbReference type="Gene3D" id="1.10.287.950">
    <property type="entry name" value="Methyl-accepting chemotaxis protein"/>
    <property type="match status" value="1"/>
</dbReference>
<protein>
    <submittedName>
        <fullName evidence="5">Biofilm dispersion protein BdlA</fullName>
    </submittedName>
</protein>
<dbReference type="PRINTS" id="PR00260">
    <property type="entry name" value="CHEMTRNSDUCR"/>
</dbReference>
<dbReference type="InterPro" id="IPR035965">
    <property type="entry name" value="PAS-like_dom_sf"/>
</dbReference>
<dbReference type="InterPro" id="IPR004090">
    <property type="entry name" value="Chemotax_Me-accpt_rcpt"/>
</dbReference>
<name>A0ABQ4T0V1_9HYPH</name>
<dbReference type="PROSITE" id="PS50111">
    <property type="entry name" value="CHEMOTAXIS_TRANSDUC_2"/>
    <property type="match status" value="1"/>
</dbReference>
<dbReference type="PROSITE" id="PS50113">
    <property type="entry name" value="PAC"/>
    <property type="match status" value="2"/>
</dbReference>
<dbReference type="SMART" id="SM00086">
    <property type="entry name" value="PAC"/>
    <property type="match status" value="2"/>
</dbReference>
<dbReference type="SUPFAM" id="SSF55785">
    <property type="entry name" value="PYP-like sensor domain (PAS domain)"/>
    <property type="match status" value="2"/>
</dbReference>
<organism evidence="5 6">
    <name type="scientific">Methylobacterium jeotgali</name>
    <dbReference type="NCBI Taxonomy" id="381630"/>
    <lineage>
        <taxon>Bacteria</taxon>
        <taxon>Pseudomonadati</taxon>
        <taxon>Pseudomonadota</taxon>
        <taxon>Alphaproteobacteria</taxon>
        <taxon>Hyphomicrobiales</taxon>
        <taxon>Methylobacteriaceae</taxon>
        <taxon>Methylobacterium</taxon>
    </lineage>
</organism>
<dbReference type="Pfam" id="PF00015">
    <property type="entry name" value="MCPsignal"/>
    <property type="match status" value="1"/>
</dbReference>
<dbReference type="NCBIfam" id="TIGR00229">
    <property type="entry name" value="sensory_box"/>
    <property type="match status" value="2"/>
</dbReference>
<keyword evidence="6" id="KW-1185">Reference proteome</keyword>
<feature type="domain" description="PAC" evidence="4">
    <location>
        <begin position="82"/>
        <end position="134"/>
    </location>
</feature>
<dbReference type="RefSeq" id="WP_238278084.1">
    <property type="nucleotide sequence ID" value="NZ_BPQR01000077.1"/>
</dbReference>
<dbReference type="Proteomes" id="UP001055102">
    <property type="component" value="Unassembled WGS sequence"/>
</dbReference>
<dbReference type="PANTHER" id="PTHR24422">
    <property type="entry name" value="CHEMOTAXIS PROTEIN METHYLTRANSFERASE"/>
    <property type="match status" value="1"/>
</dbReference>
<reference evidence="5" key="1">
    <citation type="journal article" date="2021" name="Front. Microbiol.">
        <title>Comprehensive Comparative Genomics and Phenotyping of Methylobacterium Species.</title>
        <authorList>
            <person name="Alessa O."/>
            <person name="Ogura Y."/>
            <person name="Fujitani Y."/>
            <person name="Takami H."/>
            <person name="Hayashi T."/>
            <person name="Sahin N."/>
            <person name="Tani A."/>
        </authorList>
    </citation>
    <scope>NUCLEOTIDE SEQUENCE</scope>
    <source>
        <strain evidence="5">LMG 23639</strain>
    </source>
</reference>
<feature type="domain" description="PAS" evidence="3">
    <location>
        <begin position="23"/>
        <end position="65"/>
    </location>
</feature>
<evidence type="ECO:0000313" key="5">
    <source>
        <dbReference type="EMBL" id="GJE08383.1"/>
    </source>
</evidence>